<keyword evidence="2" id="KW-1185">Reference proteome</keyword>
<gene>
    <name evidence="1" type="ORF">B0T10DRAFT_605776</name>
</gene>
<dbReference type="Gene3D" id="3.30.559.10">
    <property type="entry name" value="Chloramphenicol acetyltransferase-like domain"/>
    <property type="match status" value="1"/>
</dbReference>
<reference evidence="1 2" key="1">
    <citation type="journal article" date="2021" name="Nat. Commun.">
        <title>Genetic determinants of endophytism in the Arabidopsis root mycobiome.</title>
        <authorList>
            <person name="Mesny F."/>
            <person name="Miyauchi S."/>
            <person name="Thiergart T."/>
            <person name="Pickel B."/>
            <person name="Atanasova L."/>
            <person name="Karlsson M."/>
            <person name="Huettel B."/>
            <person name="Barry K.W."/>
            <person name="Haridas S."/>
            <person name="Chen C."/>
            <person name="Bauer D."/>
            <person name="Andreopoulos W."/>
            <person name="Pangilinan J."/>
            <person name="LaButti K."/>
            <person name="Riley R."/>
            <person name="Lipzen A."/>
            <person name="Clum A."/>
            <person name="Drula E."/>
            <person name="Henrissat B."/>
            <person name="Kohler A."/>
            <person name="Grigoriev I.V."/>
            <person name="Martin F.M."/>
            <person name="Hacquard S."/>
        </authorList>
    </citation>
    <scope>NUCLEOTIDE SEQUENCE [LARGE SCALE GENOMIC DNA]</scope>
    <source>
        <strain evidence="1 2">MPI-CAGE-CH-0241</strain>
    </source>
</reference>
<dbReference type="PANTHER" id="PTHR42034:SF1">
    <property type="entry name" value="CONDENSATION DOMAIN-CONTAINING PROTEIN"/>
    <property type="match status" value="1"/>
</dbReference>
<accession>A0A9P8W7X5</accession>
<dbReference type="AlphaFoldDB" id="A0A9P8W7X5"/>
<comment type="caution">
    <text evidence="1">The sequence shown here is derived from an EMBL/GenBank/DDBJ whole genome shotgun (WGS) entry which is preliminary data.</text>
</comment>
<dbReference type="Proteomes" id="UP000777438">
    <property type="component" value="Unassembled WGS sequence"/>
</dbReference>
<dbReference type="PANTHER" id="PTHR42034">
    <property type="entry name" value="CHROMOSOME 7, WHOLE GENOME SHOTGUN SEQUENCE-RELATED"/>
    <property type="match status" value="1"/>
</dbReference>
<dbReference type="Gene3D" id="3.30.559.30">
    <property type="entry name" value="Nonribosomal peptide synthetase, condensation domain"/>
    <property type="match status" value="1"/>
</dbReference>
<dbReference type="InterPro" id="IPR023213">
    <property type="entry name" value="CAT-like_dom_sf"/>
</dbReference>
<dbReference type="EMBL" id="JAGPYM010000008">
    <property type="protein sequence ID" value="KAH6891530.1"/>
    <property type="molecule type" value="Genomic_DNA"/>
</dbReference>
<evidence type="ECO:0000313" key="2">
    <source>
        <dbReference type="Proteomes" id="UP000777438"/>
    </source>
</evidence>
<dbReference type="OrthoDB" id="2548233at2759"/>
<name>A0A9P8W7X5_9HYPO</name>
<sequence>MNASQKPHSSRYAWLTQPDGVVCRFIDEAERFYASFCRSPHDPTIASFPVTGYASFTVLDATGSDVERALRSAWTALRQENPSLSSWIQFNSQRAAWQKMNICFDPSKDNSTEENWLSQTFKTVVSEAGDDWLSHDPPVGKLPTLFLVQPSTQDNRNSWNGAVYLRSPHDVVDGVGVLHLLNRLFEHARESHSGIATTPNPANDEINRLSLPLDAITGILEHATEQQKSRFQDLLAQNATIQTEKPLIGLPVRDITCSQPRNIQRATISLSEDMSRHLLKQCKRHNVTITHVMSAAVVMALRDLQPLDLETSSVRYSNQALISLRHLCKPPFGSFAMGNYHMIAPEAMAIDVTSSHSKPPQQTPASELLSTAHQFRHYYTSVRTGLNESPHDYLAFARMTWDLFTPKESSVPPPPLKTAAVAISSLGDLSTILKGNYGSFELTDAWVAGEPLGTGADVHVALEFLQDPNSVKAVLTTTWAD</sequence>
<protein>
    <submittedName>
        <fullName evidence="1">Uncharacterized protein</fullName>
    </submittedName>
</protein>
<organism evidence="1 2">
    <name type="scientific">Thelonectria olida</name>
    <dbReference type="NCBI Taxonomy" id="1576542"/>
    <lineage>
        <taxon>Eukaryota</taxon>
        <taxon>Fungi</taxon>
        <taxon>Dikarya</taxon>
        <taxon>Ascomycota</taxon>
        <taxon>Pezizomycotina</taxon>
        <taxon>Sordariomycetes</taxon>
        <taxon>Hypocreomycetidae</taxon>
        <taxon>Hypocreales</taxon>
        <taxon>Nectriaceae</taxon>
        <taxon>Thelonectria</taxon>
    </lineage>
</organism>
<evidence type="ECO:0000313" key="1">
    <source>
        <dbReference type="EMBL" id="KAH6891530.1"/>
    </source>
</evidence>
<dbReference type="SUPFAM" id="SSF52777">
    <property type="entry name" value="CoA-dependent acyltransferases"/>
    <property type="match status" value="1"/>
</dbReference>
<proteinExistence type="predicted"/>